<keyword evidence="2" id="KW-0812">Transmembrane</keyword>
<feature type="transmembrane region" description="Helical" evidence="2">
    <location>
        <begin position="483"/>
        <end position="503"/>
    </location>
</feature>
<accession>A0A179GJX8</accession>
<evidence type="ECO:0000313" key="3">
    <source>
        <dbReference type="EMBL" id="OAQ78184.1"/>
    </source>
</evidence>
<name>A0A179GJX8_PURLI</name>
<reference evidence="3 4" key="1">
    <citation type="submission" date="2016-02" db="EMBL/GenBank/DDBJ databases">
        <title>Biosynthesis of antibiotic leucinostatins and their inhibition on Phytophthora in bio-control Purpureocillium lilacinum.</title>
        <authorList>
            <person name="Wang G."/>
            <person name="Liu Z."/>
            <person name="Lin R."/>
            <person name="Li E."/>
            <person name="Mao Z."/>
            <person name="Ling J."/>
            <person name="Yin W."/>
            <person name="Xie B."/>
        </authorList>
    </citation>
    <scope>NUCLEOTIDE SEQUENCE [LARGE SCALE GENOMIC DNA]</scope>
    <source>
        <strain evidence="3">PLFJ-1</strain>
    </source>
</reference>
<feature type="region of interest" description="Disordered" evidence="1">
    <location>
        <begin position="258"/>
        <end position="282"/>
    </location>
</feature>
<evidence type="ECO:0000256" key="1">
    <source>
        <dbReference type="SAM" id="MobiDB-lite"/>
    </source>
</evidence>
<organism evidence="3 4">
    <name type="scientific">Purpureocillium lilacinum</name>
    <name type="common">Paecilomyces lilacinus</name>
    <dbReference type="NCBI Taxonomy" id="33203"/>
    <lineage>
        <taxon>Eukaryota</taxon>
        <taxon>Fungi</taxon>
        <taxon>Dikarya</taxon>
        <taxon>Ascomycota</taxon>
        <taxon>Pezizomycotina</taxon>
        <taxon>Sordariomycetes</taxon>
        <taxon>Hypocreomycetidae</taxon>
        <taxon>Hypocreales</taxon>
        <taxon>Ophiocordycipitaceae</taxon>
        <taxon>Purpureocillium</taxon>
    </lineage>
</organism>
<dbReference type="EMBL" id="LSBI01000011">
    <property type="protein sequence ID" value="OAQ78184.1"/>
    <property type="molecule type" value="Genomic_DNA"/>
</dbReference>
<keyword evidence="3" id="KW-0489">Methyltransferase</keyword>
<feature type="region of interest" description="Disordered" evidence="1">
    <location>
        <begin position="554"/>
        <end position="580"/>
    </location>
</feature>
<sequence length="741" mass="81911">MGNLEVKRLYFDGKSQIEQLRGQVETLQNAVANQRMSTSHTMWDDNEYTTRFNRLSGAINNLAFNIRKNWRCLPQWLEGYVSADALKTGKREMTVIGRAIASRWLAEKIFNKCFHPALEPQLSSQLKEIELSIRANAYTMHSEEEFGALTTKVVRWRMATLERSAKELNSTRDNSAILTSKATVDLAEHLYQYLNSPPPAGVEGSVSIIVELAVSIASKLPLESRDLAIVYPFPGEMVQLHLMEIQNTVLPILENQKSGTDAGEHEHEDEENIDKNKNGRAPGDQVKAVGQCAYDMGLSPKLSWCWIAVFSFVSLVANVVFLIGCISPGTANLSLYRVKVAVLADGLQKLAAEDSGGAAPGTLLHPDLPIYWYWGSSGICDVYGSQSETRCRRQFPPTQAVLAIVEESLRDRLGEGTDQASAVVSAWNATLSRLNPARLRDREARFASLSKASAALTVLAAILDVFSPVVGGAVVFSSSKSALLPYAVPVLGALLALGAGVLATCSMNEGVHGVVGTGEHGGPGVIILFVGAAPRLGSSLLGCCACNGVGREDRRQGDAELSPQKQWQQQQQTSPRRERLSIEDIGFLGEKRIHDHFQCALPDWTARGNWTSKLRSKDGHPRFTQDERLFADFTYADRSGSMREALRRAHVPVSPAWSNNTTYHFEVKTTPGEYDADMFLRESQVQKMQDYDHDPNNAYILIRISRIQGNPVTDYFPNPWTLVENGALELDWGTYRARLRL</sequence>
<dbReference type="GO" id="GO:0032259">
    <property type="term" value="P:methylation"/>
    <property type="evidence" value="ECO:0007669"/>
    <property type="project" value="UniProtKB-KW"/>
</dbReference>
<feature type="transmembrane region" description="Helical" evidence="2">
    <location>
        <begin position="452"/>
        <end position="477"/>
    </location>
</feature>
<keyword evidence="3" id="KW-0808">Transferase</keyword>
<dbReference type="STRING" id="33203.A0A179GJX8"/>
<comment type="caution">
    <text evidence="3">The sequence shown here is derived from an EMBL/GenBank/DDBJ whole genome shotgun (WGS) entry which is preliminary data.</text>
</comment>
<dbReference type="Proteomes" id="UP000078340">
    <property type="component" value="Unassembled WGS sequence"/>
</dbReference>
<keyword evidence="2" id="KW-0472">Membrane</keyword>
<dbReference type="AlphaFoldDB" id="A0A179GJX8"/>
<keyword evidence="2" id="KW-1133">Transmembrane helix</keyword>
<evidence type="ECO:0000256" key="2">
    <source>
        <dbReference type="SAM" id="Phobius"/>
    </source>
</evidence>
<proteinExistence type="predicted"/>
<protein>
    <submittedName>
        <fullName evidence="3">S-adenosylmethionine-dependent methyltransferase-like protein</fullName>
    </submittedName>
</protein>
<feature type="transmembrane region" description="Helical" evidence="2">
    <location>
        <begin position="306"/>
        <end position="327"/>
    </location>
</feature>
<gene>
    <name evidence="3" type="ORF">VFPFJ_10216</name>
</gene>
<dbReference type="GO" id="GO:0008168">
    <property type="term" value="F:methyltransferase activity"/>
    <property type="evidence" value="ECO:0007669"/>
    <property type="project" value="UniProtKB-KW"/>
</dbReference>
<evidence type="ECO:0000313" key="4">
    <source>
        <dbReference type="Proteomes" id="UP000078340"/>
    </source>
</evidence>